<keyword evidence="2" id="KW-1133">Transmembrane helix</keyword>
<dbReference type="EMBL" id="JARKIK010000004">
    <property type="protein sequence ID" value="KAK8752717.1"/>
    <property type="molecule type" value="Genomic_DNA"/>
</dbReference>
<reference evidence="3 4" key="1">
    <citation type="journal article" date="2024" name="BMC Genomics">
        <title>Genome assembly of redclaw crayfish (Cherax quadricarinatus) provides insights into its immune adaptation and hypoxia tolerance.</title>
        <authorList>
            <person name="Liu Z."/>
            <person name="Zheng J."/>
            <person name="Li H."/>
            <person name="Fang K."/>
            <person name="Wang S."/>
            <person name="He J."/>
            <person name="Zhou D."/>
            <person name="Weng S."/>
            <person name="Chi M."/>
            <person name="Gu Z."/>
            <person name="He J."/>
            <person name="Li F."/>
            <person name="Wang M."/>
        </authorList>
    </citation>
    <scope>NUCLEOTIDE SEQUENCE [LARGE SCALE GENOMIC DNA]</scope>
    <source>
        <strain evidence="3">ZL_2023a</strain>
    </source>
</reference>
<evidence type="ECO:0000313" key="4">
    <source>
        <dbReference type="Proteomes" id="UP001445076"/>
    </source>
</evidence>
<keyword evidence="4" id="KW-1185">Reference proteome</keyword>
<keyword evidence="2" id="KW-0812">Transmembrane</keyword>
<evidence type="ECO:0000256" key="1">
    <source>
        <dbReference type="SAM" id="MobiDB-lite"/>
    </source>
</evidence>
<evidence type="ECO:0000256" key="2">
    <source>
        <dbReference type="SAM" id="Phobius"/>
    </source>
</evidence>
<dbReference type="AlphaFoldDB" id="A0AAW0Y805"/>
<feature type="transmembrane region" description="Helical" evidence="2">
    <location>
        <begin position="41"/>
        <end position="60"/>
    </location>
</feature>
<dbReference type="Proteomes" id="UP001445076">
    <property type="component" value="Unassembled WGS sequence"/>
</dbReference>
<comment type="caution">
    <text evidence="3">The sequence shown here is derived from an EMBL/GenBank/DDBJ whole genome shotgun (WGS) entry which is preliminary data.</text>
</comment>
<sequence>MEGVPFEVLWCQCQGNSSATPHQLLIHEQVTKMHTEAQQHALWYVGVVLTLYLLGLVVIIRRSGRTERHTAVSALSFCFSRAASSVARRSIRAKRDHRANPPADTRHHNHRQKQKQQQQQQQQQPTPGPSQQLHLVQSKEERETKESSLTTVA</sequence>
<feature type="compositionally biased region" description="Low complexity" evidence="1">
    <location>
        <begin position="115"/>
        <end position="124"/>
    </location>
</feature>
<gene>
    <name evidence="3" type="ORF">OTU49_007140</name>
</gene>
<organism evidence="3 4">
    <name type="scientific">Cherax quadricarinatus</name>
    <name type="common">Australian red claw crayfish</name>
    <dbReference type="NCBI Taxonomy" id="27406"/>
    <lineage>
        <taxon>Eukaryota</taxon>
        <taxon>Metazoa</taxon>
        <taxon>Ecdysozoa</taxon>
        <taxon>Arthropoda</taxon>
        <taxon>Crustacea</taxon>
        <taxon>Multicrustacea</taxon>
        <taxon>Malacostraca</taxon>
        <taxon>Eumalacostraca</taxon>
        <taxon>Eucarida</taxon>
        <taxon>Decapoda</taxon>
        <taxon>Pleocyemata</taxon>
        <taxon>Astacidea</taxon>
        <taxon>Parastacoidea</taxon>
        <taxon>Parastacidae</taxon>
        <taxon>Cherax</taxon>
    </lineage>
</organism>
<accession>A0AAW0Y805</accession>
<name>A0AAW0Y805_CHEQU</name>
<keyword evidence="2" id="KW-0472">Membrane</keyword>
<proteinExistence type="predicted"/>
<feature type="compositionally biased region" description="Basic and acidic residues" evidence="1">
    <location>
        <begin position="137"/>
        <end position="146"/>
    </location>
</feature>
<protein>
    <submittedName>
        <fullName evidence="3">Uncharacterized protein</fullName>
    </submittedName>
</protein>
<evidence type="ECO:0000313" key="3">
    <source>
        <dbReference type="EMBL" id="KAK8752717.1"/>
    </source>
</evidence>
<feature type="region of interest" description="Disordered" evidence="1">
    <location>
        <begin position="88"/>
        <end position="153"/>
    </location>
</feature>